<dbReference type="OrthoDB" id="3485059at2759"/>
<dbReference type="Pfam" id="PF12296">
    <property type="entry name" value="HsbA"/>
    <property type="match status" value="1"/>
</dbReference>
<dbReference type="Gene3D" id="1.20.1280.140">
    <property type="match status" value="1"/>
</dbReference>
<sequence>MSKPTAQDVLRKIEAIRPQITVLTLSSTSFQGASPEQGLAIHNAALVIKKAVDLITPDVVNVQRPVAVPDAKQILKVLKDIQLDVNTTSKELISKKGLFDKIPAANLTALIRQDIKEVHTAFNSLADALVDAAPTEIVEEAKTTRKEYDETIKKALAVYQ</sequence>
<dbReference type="InterPro" id="IPR021054">
    <property type="entry name" value="Cell_wall_mannoprotein_1"/>
</dbReference>
<proteinExistence type="predicted"/>
<dbReference type="PANTHER" id="PTHR38123">
    <property type="entry name" value="CELL WALL SERINE-THREONINE-RICH GALACTOMANNOPROTEIN MP1 (AFU_ORTHOLOGUE AFUA_4G03240)"/>
    <property type="match status" value="1"/>
</dbReference>
<dbReference type="Proteomes" id="UP000559027">
    <property type="component" value="Unassembled WGS sequence"/>
</dbReference>
<evidence type="ECO:0000313" key="1">
    <source>
        <dbReference type="EMBL" id="KAF5348241.1"/>
    </source>
</evidence>
<accession>A0A8H5CW79</accession>
<dbReference type="GO" id="GO:0005576">
    <property type="term" value="C:extracellular region"/>
    <property type="evidence" value="ECO:0007669"/>
    <property type="project" value="TreeGrafter"/>
</dbReference>
<dbReference type="AlphaFoldDB" id="A0A8H5CW79"/>
<comment type="caution">
    <text evidence="1">The sequence shown here is derived from an EMBL/GenBank/DDBJ whole genome shotgun (WGS) entry which is preliminary data.</text>
</comment>
<name>A0A8H5CW79_9AGAR</name>
<dbReference type="EMBL" id="JAACJO010000020">
    <property type="protein sequence ID" value="KAF5348241.1"/>
    <property type="molecule type" value="Genomic_DNA"/>
</dbReference>
<gene>
    <name evidence="1" type="ORF">D9756_010500</name>
</gene>
<keyword evidence="2" id="KW-1185">Reference proteome</keyword>
<protein>
    <submittedName>
        <fullName evidence="1">Uncharacterized protein</fullName>
    </submittedName>
</protein>
<dbReference type="PANTHER" id="PTHR38123:SF1">
    <property type="entry name" value="HYDROPHOBIC SURFACE BINDING PROTEIN"/>
    <property type="match status" value="1"/>
</dbReference>
<reference evidence="1 2" key="1">
    <citation type="journal article" date="2020" name="ISME J.">
        <title>Uncovering the hidden diversity of litter-decomposition mechanisms in mushroom-forming fungi.</title>
        <authorList>
            <person name="Floudas D."/>
            <person name="Bentzer J."/>
            <person name="Ahren D."/>
            <person name="Johansson T."/>
            <person name="Persson P."/>
            <person name="Tunlid A."/>
        </authorList>
    </citation>
    <scope>NUCLEOTIDE SEQUENCE [LARGE SCALE GENOMIC DNA]</scope>
    <source>
        <strain evidence="1 2">CBS 146.42</strain>
    </source>
</reference>
<evidence type="ECO:0000313" key="2">
    <source>
        <dbReference type="Proteomes" id="UP000559027"/>
    </source>
</evidence>
<organism evidence="1 2">
    <name type="scientific">Leucocoprinus leucothites</name>
    <dbReference type="NCBI Taxonomy" id="201217"/>
    <lineage>
        <taxon>Eukaryota</taxon>
        <taxon>Fungi</taxon>
        <taxon>Dikarya</taxon>
        <taxon>Basidiomycota</taxon>
        <taxon>Agaricomycotina</taxon>
        <taxon>Agaricomycetes</taxon>
        <taxon>Agaricomycetidae</taxon>
        <taxon>Agaricales</taxon>
        <taxon>Agaricineae</taxon>
        <taxon>Agaricaceae</taxon>
        <taxon>Leucocoprinus</taxon>
    </lineage>
</organism>